<accession>A0AAN9R877</accession>
<reference evidence="1 2" key="1">
    <citation type="submission" date="2024-01" db="EMBL/GenBank/DDBJ databases">
        <title>The genomes of 5 underutilized Papilionoideae crops provide insights into root nodulation and disease resistanc.</title>
        <authorList>
            <person name="Jiang F."/>
        </authorList>
    </citation>
    <scope>NUCLEOTIDE SEQUENCE [LARGE SCALE GENOMIC DNA]</scope>
    <source>
        <strain evidence="1">LVBAO_FW01</strain>
        <tissue evidence="1">Leaves</tissue>
    </source>
</reference>
<gene>
    <name evidence="1" type="ORF">VNO77_03508</name>
</gene>
<name>A0AAN9R877_CANGL</name>
<organism evidence="1 2">
    <name type="scientific">Canavalia gladiata</name>
    <name type="common">Sword bean</name>
    <name type="synonym">Dolichos gladiatus</name>
    <dbReference type="NCBI Taxonomy" id="3824"/>
    <lineage>
        <taxon>Eukaryota</taxon>
        <taxon>Viridiplantae</taxon>
        <taxon>Streptophyta</taxon>
        <taxon>Embryophyta</taxon>
        <taxon>Tracheophyta</taxon>
        <taxon>Spermatophyta</taxon>
        <taxon>Magnoliopsida</taxon>
        <taxon>eudicotyledons</taxon>
        <taxon>Gunneridae</taxon>
        <taxon>Pentapetalae</taxon>
        <taxon>rosids</taxon>
        <taxon>fabids</taxon>
        <taxon>Fabales</taxon>
        <taxon>Fabaceae</taxon>
        <taxon>Papilionoideae</taxon>
        <taxon>50 kb inversion clade</taxon>
        <taxon>NPAAA clade</taxon>
        <taxon>indigoferoid/millettioid clade</taxon>
        <taxon>Phaseoleae</taxon>
        <taxon>Canavalia</taxon>
    </lineage>
</organism>
<dbReference type="EMBL" id="JAYMYQ010000001">
    <property type="protein sequence ID" value="KAK7361444.1"/>
    <property type="molecule type" value="Genomic_DNA"/>
</dbReference>
<comment type="caution">
    <text evidence="1">The sequence shown here is derived from an EMBL/GenBank/DDBJ whole genome shotgun (WGS) entry which is preliminary data.</text>
</comment>
<evidence type="ECO:0000313" key="2">
    <source>
        <dbReference type="Proteomes" id="UP001367508"/>
    </source>
</evidence>
<evidence type="ECO:0000313" key="1">
    <source>
        <dbReference type="EMBL" id="KAK7361444.1"/>
    </source>
</evidence>
<proteinExistence type="predicted"/>
<sequence length="83" mass="9651">MERKPNLNRVCIEKGKMKDDRLEIRNLVWSQVSRTGSNPDQGIEYTQPVYTDQIELVLQKSELRMWGLNPCPRYQSAQVSGQV</sequence>
<dbReference type="AlphaFoldDB" id="A0AAN9R877"/>
<keyword evidence="2" id="KW-1185">Reference proteome</keyword>
<dbReference type="Proteomes" id="UP001367508">
    <property type="component" value="Unassembled WGS sequence"/>
</dbReference>
<protein>
    <submittedName>
        <fullName evidence="1">Uncharacterized protein</fullName>
    </submittedName>
</protein>